<keyword evidence="2" id="KW-0520">NAD</keyword>
<proteinExistence type="predicted"/>
<evidence type="ECO:0000256" key="2">
    <source>
        <dbReference type="ARBA" id="ARBA00023027"/>
    </source>
</evidence>
<keyword evidence="1" id="KW-0560">Oxidoreductase</keyword>
<gene>
    <name evidence="5" type="ORF">LTR16_007678</name>
</gene>
<evidence type="ECO:0008006" key="7">
    <source>
        <dbReference type="Google" id="ProtNLM"/>
    </source>
</evidence>
<comment type="caution">
    <text evidence="5">The sequence shown here is derived from an EMBL/GenBank/DDBJ whole genome shotgun (WGS) entry which is preliminary data.</text>
</comment>
<evidence type="ECO:0000313" key="5">
    <source>
        <dbReference type="EMBL" id="KAK5092625.1"/>
    </source>
</evidence>
<dbReference type="PANTHER" id="PTHR43060:SF17">
    <property type="entry name" value="L-THREONATE DEHYDROGENASE"/>
    <property type="match status" value="1"/>
</dbReference>
<dbReference type="Pfam" id="PF03446">
    <property type="entry name" value="NAD_binding_2"/>
    <property type="match status" value="1"/>
</dbReference>
<organism evidence="5 6">
    <name type="scientific">Cryomyces antarcticus</name>
    <dbReference type="NCBI Taxonomy" id="329879"/>
    <lineage>
        <taxon>Eukaryota</taxon>
        <taxon>Fungi</taxon>
        <taxon>Dikarya</taxon>
        <taxon>Ascomycota</taxon>
        <taxon>Pezizomycotina</taxon>
        <taxon>Dothideomycetes</taxon>
        <taxon>Dothideomycetes incertae sedis</taxon>
        <taxon>Cryomyces</taxon>
    </lineage>
</organism>
<dbReference type="InterPro" id="IPR036291">
    <property type="entry name" value="NAD(P)-bd_dom_sf"/>
</dbReference>
<dbReference type="PIRSF" id="PIRSF000103">
    <property type="entry name" value="HIBADH"/>
    <property type="match status" value="1"/>
</dbReference>
<dbReference type="EMBL" id="JAVRRA010026299">
    <property type="protein sequence ID" value="KAK5092625.1"/>
    <property type="molecule type" value="Genomic_DNA"/>
</dbReference>
<dbReference type="InterPro" id="IPR029154">
    <property type="entry name" value="HIBADH-like_NADP-bd"/>
</dbReference>
<dbReference type="InterPro" id="IPR013328">
    <property type="entry name" value="6PGD_dom2"/>
</dbReference>
<evidence type="ECO:0000313" key="6">
    <source>
        <dbReference type="Proteomes" id="UP001357485"/>
    </source>
</evidence>
<dbReference type="SUPFAM" id="SSF48179">
    <property type="entry name" value="6-phosphogluconate dehydrogenase C-terminal domain-like"/>
    <property type="match status" value="1"/>
</dbReference>
<dbReference type="Gene3D" id="1.10.1040.10">
    <property type="entry name" value="N-(1-d-carboxylethyl)-l-norvaline Dehydrogenase, domain 2"/>
    <property type="match status" value="1"/>
</dbReference>
<dbReference type="InterPro" id="IPR006115">
    <property type="entry name" value="6PGDH_NADP-bd"/>
</dbReference>
<reference evidence="5 6" key="1">
    <citation type="submission" date="2023-08" db="EMBL/GenBank/DDBJ databases">
        <title>Black Yeasts Isolated from many extreme environments.</title>
        <authorList>
            <person name="Coleine C."/>
            <person name="Stajich J.E."/>
            <person name="Selbmann L."/>
        </authorList>
    </citation>
    <scope>NUCLEOTIDE SEQUENCE [LARGE SCALE GENOMIC DNA]</scope>
    <source>
        <strain evidence="5 6">CCFEE 536</strain>
    </source>
</reference>
<evidence type="ECO:0000259" key="3">
    <source>
        <dbReference type="Pfam" id="PF03446"/>
    </source>
</evidence>
<dbReference type="Gene3D" id="3.40.50.720">
    <property type="entry name" value="NAD(P)-binding Rossmann-like Domain"/>
    <property type="match status" value="1"/>
</dbReference>
<keyword evidence="6" id="KW-1185">Reference proteome</keyword>
<name>A0ABR0KA63_9PEZI</name>
<sequence>MVANAAQVISLLFEADKGAIHGLQRDATVMLCSTCPPYFLHDLRERLDKEGRSDVRLLDCPVSGGTIRAADGTLSIFSSGPAADLENAKEVLECMSGNLYRIEGGISNGTKVKTIHQLMATTDIIMASEAMGLAAVAGLNTETVFEHVKSNDGTSFMFENRVPHMLKNDWHPYSALAIILKDAGIVTDTGRKNGFPMPLANTAEQLYISGVARGWLRDDDACMVQLFLSSSSSDLVSSKAKADVKVASNFQVSPDT</sequence>
<feature type="non-terminal residue" evidence="5">
    <location>
        <position position="256"/>
    </location>
</feature>
<feature type="domain" description="3-hydroxyisobutyrate dehydrogenase-like NAD-binding" evidence="4">
    <location>
        <begin position="108"/>
        <end position="226"/>
    </location>
</feature>
<dbReference type="PANTHER" id="PTHR43060">
    <property type="entry name" value="3-HYDROXYISOBUTYRATE DEHYDROGENASE-LIKE 1, MITOCHONDRIAL-RELATED"/>
    <property type="match status" value="1"/>
</dbReference>
<dbReference type="InterPro" id="IPR008927">
    <property type="entry name" value="6-PGluconate_DH-like_C_sf"/>
</dbReference>
<protein>
    <recommendedName>
        <fullName evidence="7">3-hydroxyisobutyrate dehydrogenase-like NAD-binding domain-containing protein</fullName>
    </recommendedName>
</protein>
<dbReference type="InterPro" id="IPR015815">
    <property type="entry name" value="HIBADH-related"/>
</dbReference>
<dbReference type="SUPFAM" id="SSF51735">
    <property type="entry name" value="NAD(P)-binding Rossmann-fold domains"/>
    <property type="match status" value="1"/>
</dbReference>
<dbReference type="Pfam" id="PF14833">
    <property type="entry name" value="NAD_binding_11"/>
    <property type="match status" value="1"/>
</dbReference>
<evidence type="ECO:0000256" key="1">
    <source>
        <dbReference type="ARBA" id="ARBA00023002"/>
    </source>
</evidence>
<dbReference type="Proteomes" id="UP001357485">
    <property type="component" value="Unassembled WGS sequence"/>
</dbReference>
<accession>A0ABR0KA63</accession>
<feature type="domain" description="6-phosphogluconate dehydrogenase NADP-binding" evidence="3">
    <location>
        <begin position="1"/>
        <end position="100"/>
    </location>
</feature>
<evidence type="ECO:0000259" key="4">
    <source>
        <dbReference type="Pfam" id="PF14833"/>
    </source>
</evidence>